<evidence type="ECO:0000256" key="8">
    <source>
        <dbReference type="ARBA" id="ARBA00023136"/>
    </source>
</evidence>
<keyword evidence="13" id="KW-1185">Reference proteome</keyword>
<dbReference type="SUPFAM" id="SSF161111">
    <property type="entry name" value="Cation efflux protein transmembrane domain-like"/>
    <property type="match status" value="1"/>
</dbReference>
<dbReference type="EMBL" id="CM017694">
    <property type="protein sequence ID" value="TYH09702.1"/>
    <property type="molecule type" value="Genomic_DNA"/>
</dbReference>
<dbReference type="Pfam" id="PF16916">
    <property type="entry name" value="ZT_dimer"/>
    <property type="match status" value="1"/>
</dbReference>
<name>A0A5D2FVR1_GOSDA</name>
<evidence type="ECO:0000256" key="5">
    <source>
        <dbReference type="ARBA" id="ARBA00022906"/>
    </source>
</evidence>
<keyword evidence="7" id="KW-0406">Ion transport</keyword>
<reference evidence="12 13" key="1">
    <citation type="submission" date="2019-06" db="EMBL/GenBank/DDBJ databases">
        <title>WGS assembly of Gossypium darwinii.</title>
        <authorList>
            <person name="Chen Z.J."/>
            <person name="Sreedasyam A."/>
            <person name="Ando A."/>
            <person name="Song Q."/>
            <person name="De L."/>
            <person name="Hulse-Kemp A."/>
            <person name="Ding M."/>
            <person name="Ye W."/>
            <person name="Kirkbride R."/>
            <person name="Jenkins J."/>
            <person name="Plott C."/>
            <person name="Lovell J."/>
            <person name="Lin Y.-M."/>
            <person name="Vaughn R."/>
            <person name="Liu B."/>
            <person name="Li W."/>
            <person name="Simpson S."/>
            <person name="Scheffler B."/>
            <person name="Saski C."/>
            <person name="Grover C."/>
            <person name="Hu G."/>
            <person name="Conover J."/>
            <person name="Carlson J."/>
            <person name="Shu S."/>
            <person name="Boston L."/>
            <person name="Williams M."/>
            <person name="Peterson D."/>
            <person name="Mcgee K."/>
            <person name="Jones D."/>
            <person name="Wendel J."/>
            <person name="Stelly D."/>
            <person name="Grimwood J."/>
            <person name="Schmutz J."/>
        </authorList>
    </citation>
    <scope>NUCLEOTIDE SEQUENCE [LARGE SCALE GENOMIC DNA]</scope>
    <source>
        <strain evidence="12">1808015.09</strain>
    </source>
</reference>
<accession>A0A5D2FVR1</accession>
<keyword evidence="3" id="KW-0813">Transport</keyword>
<evidence type="ECO:0000256" key="1">
    <source>
        <dbReference type="ARBA" id="ARBA00004141"/>
    </source>
</evidence>
<keyword evidence="8 9" id="KW-0472">Membrane</keyword>
<evidence type="ECO:0000256" key="2">
    <source>
        <dbReference type="ARBA" id="ARBA00008873"/>
    </source>
</evidence>
<feature type="domain" description="Cation efflux protein cytoplasmic" evidence="11">
    <location>
        <begin position="310"/>
        <end position="381"/>
    </location>
</feature>
<protein>
    <recommendedName>
        <fullName evidence="14">Cation efflux protein cytoplasmic domain-containing protein</fullName>
    </recommendedName>
</protein>
<organism evidence="12 13">
    <name type="scientific">Gossypium darwinii</name>
    <name type="common">Darwin's cotton</name>
    <name type="synonym">Gossypium barbadense var. darwinii</name>
    <dbReference type="NCBI Taxonomy" id="34276"/>
    <lineage>
        <taxon>Eukaryota</taxon>
        <taxon>Viridiplantae</taxon>
        <taxon>Streptophyta</taxon>
        <taxon>Embryophyta</taxon>
        <taxon>Tracheophyta</taxon>
        <taxon>Spermatophyta</taxon>
        <taxon>Magnoliopsida</taxon>
        <taxon>eudicotyledons</taxon>
        <taxon>Gunneridae</taxon>
        <taxon>Pentapetalae</taxon>
        <taxon>rosids</taxon>
        <taxon>malvids</taxon>
        <taxon>Malvales</taxon>
        <taxon>Malvaceae</taxon>
        <taxon>Malvoideae</taxon>
        <taxon>Gossypium</taxon>
    </lineage>
</organism>
<dbReference type="InterPro" id="IPR050681">
    <property type="entry name" value="CDF/SLC30A"/>
</dbReference>
<keyword evidence="6 9" id="KW-1133">Transmembrane helix</keyword>
<dbReference type="InterPro" id="IPR002524">
    <property type="entry name" value="Cation_efflux"/>
</dbReference>
<dbReference type="Pfam" id="PF01545">
    <property type="entry name" value="Cation_efflux"/>
    <property type="match status" value="1"/>
</dbReference>
<keyword evidence="5" id="KW-0864">Zinc transport</keyword>
<dbReference type="InterPro" id="IPR036837">
    <property type="entry name" value="Cation_efflux_CTD_sf"/>
</dbReference>
<dbReference type="PANTHER" id="PTHR11562:SF54">
    <property type="entry name" value="METAL TOLERANCE PROTEIN B"/>
    <property type="match status" value="1"/>
</dbReference>
<evidence type="ECO:0000259" key="10">
    <source>
        <dbReference type="Pfam" id="PF01545"/>
    </source>
</evidence>
<evidence type="ECO:0000313" key="12">
    <source>
        <dbReference type="EMBL" id="TYH09702.1"/>
    </source>
</evidence>
<keyword evidence="5" id="KW-0862">Zinc</keyword>
<evidence type="ECO:0000256" key="7">
    <source>
        <dbReference type="ARBA" id="ARBA00023065"/>
    </source>
</evidence>
<comment type="similarity">
    <text evidence="2">Belongs to the cation diffusion facilitator (CDF) transporter (TC 2.A.4) family. SLC30A subfamily.</text>
</comment>
<proteinExistence type="inferred from homology"/>
<keyword evidence="4 9" id="KW-0812">Transmembrane</keyword>
<dbReference type="GO" id="GO:0005886">
    <property type="term" value="C:plasma membrane"/>
    <property type="evidence" value="ECO:0007669"/>
    <property type="project" value="TreeGrafter"/>
</dbReference>
<dbReference type="Gene3D" id="1.20.1510.10">
    <property type="entry name" value="Cation efflux protein transmembrane domain"/>
    <property type="match status" value="1"/>
</dbReference>
<dbReference type="InterPro" id="IPR058533">
    <property type="entry name" value="Cation_efflux_TM"/>
</dbReference>
<feature type="transmembrane region" description="Helical" evidence="9">
    <location>
        <begin position="60"/>
        <end position="77"/>
    </location>
</feature>
<evidence type="ECO:0000313" key="13">
    <source>
        <dbReference type="Proteomes" id="UP000323506"/>
    </source>
</evidence>
<evidence type="ECO:0000256" key="6">
    <source>
        <dbReference type="ARBA" id="ARBA00022989"/>
    </source>
</evidence>
<dbReference type="InterPro" id="IPR027469">
    <property type="entry name" value="Cation_efflux_TMD_sf"/>
</dbReference>
<feature type="transmembrane region" description="Helical" evidence="9">
    <location>
        <begin position="168"/>
        <end position="195"/>
    </location>
</feature>
<gene>
    <name evidence="12" type="ORF">ES288_A07G118000v1</name>
</gene>
<dbReference type="AlphaFoldDB" id="A0A5D2FVR1"/>
<feature type="transmembrane region" description="Helical" evidence="9">
    <location>
        <begin position="97"/>
        <end position="115"/>
    </location>
</feature>
<dbReference type="NCBIfam" id="TIGR01297">
    <property type="entry name" value="CDF"/>
    <property type="match status" value="1"/>
</dbReference>
<feature type="transmembrane region" description="Helical" evidence="9">
    <location>
        <begin position="246"/>
        <end position="269"/>
    </location>
</feature>
<dbReference type="GO" id="GO:0005385">
    <property type="term" value="F:zinc ion transmembrane transporter activity"/>
    <property type="evidence" value="ECO:0007669"/>
    <property type="project" value="TreeGrafter"/>
</dbReference>
<sequence>MEDGEVSIQRLKEIEMPMVSDGNTVISMTPELKCCSGCIFSGQPNTALESKERHKSVTKLSGLILFYLIIILVEIIGEVKANNLAVMSDTAHLLTDVAGFSISLFTVWASMWKATSYQSFGFNRLEVLGALLSMQLIWLISALLKYEALDRILHENDEYNNLHASDPIGITVNGALMFAVAAFGFVINLVMVLWLGHDHTHHACRETVHHRHHDDHHSDLATEEETSLVPSSPKTNKIMNINLQGAYLHVVADLIQTVGVMITGAVIWIKPKWLLVDFLYTLIFSTVALSTTLPMLREIFSILMERTLGDINIDMLESGIKGIDGVQNIHDLHVWAITVGKLVLSCHVKADPETSSNEILSEISDYCVKTYNIHRITIQIE</sequence>
<feature type="transmembrane region" description="Helical" evidence="9">
    <location>
        <begin position="275"/>
        <end position="296"/>
    </location>
</feature>
<evidence type="ECO:0008006" key="14">
    <source>
        <dbReference type="Google" id="ProtNLM"/>
    </source>
</evidence>
<evidence type="ECO:0000259" key="11">
    <source>
        <dbReference type="Pfam" id="PF16916"/>
    </source>
</evidence>
<feature type="transmembrane region" description="Helical" evidence="9">
    <location>
        <begin position="127"/>
        <end position="148"/>
    </location>
</feature>
<dbReference type="InterPro" id="IPR027470">
    <property type="entry name" value="Cation_efflux_CTD"/>
</dbReference>
<dbReference type="SUPFAM" id="SSF160240">
    <property type="entry name" value="Cation efflux protein cytoplasmic domain-like"/>
    <property type="match status" value="1"/>
</dbReference>
<feature type="domain" description="Cation efflux protein transmembrane" evidence="10">
    <location>
        <begin position="64"/>
        <end position="304"/>
    </location>
</feature>
<dbReference type="PANTHER" id="PTHR11562">
    <property type="entry name" value="CATION EFFLUX PROTEIN/ ZINC TRANSPORTER"/>
    <property type="match status" value="1"/>
</dbReference>
<evidence type="ECO:0000256" key="3">
    <source>
        <dbReference type="ARBA" id="ARBA00022448"/>
    </source>
</evidence>
<evidence type="ECO:0000256" key="9">
    <source>
        <dbReference type="SAM" id="Phobius"/>
    </source>
</evidence>
<evidence type="ECO:0000256" key="4">
    <source>
        <dbReference type="ARBA" id="ARBA00022692"/>
    </source>
</evidence>
<dbReference type="Proteomes" id="UP000323506">
    <property type="component" value="Chromosome A07"/>
</dbReference>
<comment type="subcellular location">
    <subcellularLocation>
        <location evidence="1">Membrane</location>
        <topology evidence="1">Multi-pass membrane protein</topology>
    </subcellularLocation>
</comment>
<dbReference type="GO" id="GO:0005773">
    <property type="term" value="C:vacuole"/>
    <property type="evidence" value="ECO:0007669"/>
    <property type="project" value="TreeGrafter"/>
</dbReference>